<dbReference type="Pfam" id="PF17766">
    <property type="entry name" value="fn3_6"/>
    <property type="match status" value="1"/>
</dbReference>
<accession>A0ABY9DHW0</accession>
<keyword evidence="2" id="KW-0645">Protease</keyword>
<sequence length="326" mass="35540">MHINDLRVPIIWHNLPATYKLNTMAKGRQLISLLYPFFLAALVLNCHGYEQQRKAHVVYMGDLPKGDASVASTHHNMLVEPDVTAPGSNILAAWSPRGLSSVWVFDDRQVDYYIISGTSMSCPHVTGAAAYIKAAHPTWSPAAIKSALMTTATIMDPRKNEDAEFAYGSGHINPVKAVDPGLVFDASEADYVDFLCKQGYNTTHLRMITGDSSVCPSNEPGKAWDLNYPSFGLSLLDGEPVQASYLRTVTNVGSPNSTYHSHITMPPSFAVLVEPPVLTFSDVGEKKSFKVIITGSPIVQVPIISGAIEWTDGNHVVRTPIAVFQQ</sequence>
<dbReference type="Proteomes" id="UP001227230">
    <property type="component" value="Chromosome 16"/>
</dbReference>
<comment type="caution">
    <text evidence="6">Lacks conserved residue(s) required for the propagation of feature annotation.</text>
</comment>
<dbReference type="InterPro" id="IPR023828">
    <property type="entry name" value="Peptidase_S8_Ser-AS"/>
</dbReference>
<evidence type="ECO:0000313" key="9">
    <source>
        <dbReference type="EMBL" id="WKA07070.1"/>
    </source>
</evidence>
<reference evidence="9 10" key="1">
    <citation type="journal article" date="2023" name="Hortic Res">
        <title>The complete reference genome for grapevine (Vitis vinifera L.) genetics and breeding.</title>
        <authorList>
            <person name="Shi X."/>
            <person name="Cao S."/>
            <person name="Wang X."/>
            <person name="Huang S."/>
            <person name="Wang Y."/>
            <person name="Liu Z."/>
            <person name="Liu W."/>
            <person name="Leng X."/>
            <person name="Peng Y."/>
            <person name="Wang N."/>
            <person name="Wang Y."/>
            <person name="Ma Z."/>
            <person name="Xu X."/>
            <person name="Zhang F."/>
            <person name="Xue H."/>
            <person name="Zhong H."/>
            <person name="Wang Y."/>
            <person name="Zhang K."/>
            <person name="Velt A."/>
            <person name="Avia K."/>
            <person name="Holtgrawe D."/>
            <person name="Grimplet J."/>
            <person name="Matus J.T."/>
            <person name="Ware D."/>
            <person name="Wu X."/>
            <person name="Wang H."/>
            <person name="Liu C."/>
            <person name="Fang Y."/>
            <person name="Rustenholz C."/>
            <person name="Cheng Z."/>
            <person name="Xiao H."/>
            <person name="Zhou Y."/>
        </authorList>
    </citation>
    <scope>NUCLEOTIDE SEQUENCE [LARGE SCALE GENOMIC DNA]</scope>
    <source>
        <strain evidence="10">cv. Pinot noir / PN40024</strain>
        <tissue evidence="9">Leaf</tissue>
    </source>
</reference>
<evidence type="ECO:0000259" key="7">
    <source>
        <dbReference type="Pfam" id="PF00082"/>
    </source>
</evidence>
<dbReference type="Pfam" id="PF00082">
    <property type="entry name" value="Peptidase_S8"/>
    <property type="match status" value="1"/>
</dbReference>
<evidence type="ECO:0000313" key="10">
    <source>
        <dbReference type="Proteomes" id="UP001227230"/>
    </source>
</evidence>
<evidence type="ECO:0008006" key="11">
    <source>
        <dbReference type="Google" id="ProtNLM"/>
    </source>
</evidence>
<protein>
    <recommendedName>
        <fullName evidence="11">Cucumisin</fullName>
    </recommendedName>
</protein>
<dbReference type="InterPro" id="IPR000209">
    <property type="entry name" value="Peptidase_S8/S53_dom"/>
</dbReference>
<feature type="domain" description="Peptidase S8/S53" evidence="7">
    <location>
        <begin position="65"/>
        <end position="170"/>
    </location>
</feature>
<dbReference type="InterPro" id="IPR045051">
    <property type="entry name" value="SBT"/>
</dbReference>
<dbReference type="Gene3D" id="3.40.50.200">
    <property type="entry name" value="Peptidase S8/S53 domain"/>
    <property type="match status" value="1"/>
</dbReference>
<evidence type="ECO:0000256" key="1">
    <source>
        <dbReference type="ARBA" id="ARBA00011073"/>
    </source>
</evidence>
<evidence type="ECO:0000256" key="4">
    <source>
        <dbReference type="ARBA" id="ARBA00022801"/>
    </source>
</evidence>
<dbReference type="PROSITE" id="PS51892">
    <property type="entry name" value="SUBTILASE"/>
    <property type="match status" value="1"/>
</dbReference>
<feature type="domain" description="Subtilisin-like protease fibronectin type-III" evidence="8">
    <location>
        <begin position="225"/>
        <end position="323"/>
    </location>
</feature>
<dbReference type="EMBL" id="CP126663">
    <property type="protein sequence ID" value="WKA07070.1"/>
    <property type="molecule type" value="Genomic_DNA"/>
</dbReference>
<dbReference type="InterPro" id="IPR041469">
    <property type="entry name" value="Subtilisin-like_FN3"/>
</dbReference>
<name>A0ABY9DHW0_VITVI</name>
<evidence type="ECO:0000256" key="3">
    <source>
        <dbReference type="ARBA" id="ARBA00022729"/>
    </source>
</evidence>
<dbReference type="PROSITE" id="PS00138">
    <property type="entry name" value="SUBTILASE_SER"/>
    <property type="match status" value="1"/>
</dbReference>
<evidence type="ECO:0000256" key="6">
    <source>
        <dbReference type="PROSITE-ProRule" id="PRU01240"/>
    </source>
</evidence>
<evidence type="ECO:0000256" key="5">
    <source>
        <dbReference type="ARBA" id="ARBA00022825"/>
    </source>
</evidence>
<evidence type="ECO:0000259" key="8">
    <source>
        <dbReference type="Pfam" id="PF17766"/>
    </source>
</evidence>
<gene>
    <name evidence="9" type="ORF">VitviT2T_024937</name>
</gene>
<dbReference type="Gene3D" id="2.60.40.2310">
    <property type="match status" value="1"/>
</dbReference>
<comment type="similarity">
    <text evidence="1 6">Belongs to the peptidase S8 family.</text>
</comment>
<dbReference type="SUPFAM" id="SSF52743">
    <property type="entry name" value="Subtilisin-like"/>
    <property type="match status" value="1"/>
</dbReference>
<dbReference type="InterPro" id="IPR036852">
    <property type="entry name" value="Peptidase_S8/S53_dom_sf"/>
</dbReference>
<keyword evidence="4" id="KW-0378">Hydrolase</keyword>
<proteinExistence type="inferred from homology"/>
<organism evidence="9 10">
    <name type="scientific">Vitis vinifera</name>
    <name type="common">Grape</name>
    <dbReference type="NCBI Taxonomy" id="29760"/>
    <lineage>
        <taxon>Eukaryota</taxon>
        <taxon>Viridiplantae</taxon>
        <taxon>Streptophyta</taxon>
        <taxon>Embryophyta</taxon>
        <taxon>Tracheophyta</taxon>
        <taxon>Spermatophyta</taxon>
        <taxon>Magnoliopsida</taxon>
        <taxon>eudicotyledons</taxon>
        <taxon>Gunneridae</taxon>
        <taxon>Pentapetalae</taxon>
        <taxon>rosids</taxon>
        <taxon>Vitales</taxon>
        <taxon>Vitaceae</taxon>
        <taxon>Viteae</taxon>
        <taxon>Vitis</taxon>
    </lineage>
</organism>
<keyword evidence="3" id="KW-0732">Signal</keyword>
<keyword evidence="5" id="KW-0720">Serine protease</keyword>
<dbReference type="PANTHER" id="PTHR10795">
    <property type="entry name" value="PROPROTEIN CONVERTASE SUBTILISIN/KEXIN"/>
    <property type="match status" value="1"/>
</dbReference>
<keyword evidence="10" id="KW-1185">Reference proteome</keyword>
<evidence type="ECO:0000256" key="2">
    <source>
        <dbReference type="ARBA" id="ARBA00022670"/>
    </source>
</evidence>